<dbReference type="InterPro" id="IPR016181">
    <property type="entry name" value="Acyl_CoA_acyltransferase"/>
</dbReference>
<reference evidence="1 2" key="1">
    <citation type="journal article" date="2018" name="Evol. Lett.">
        <title>Horizontal gene cluster transfer increased hallucinogenic mushroom diversity.</title>
        <authorList>
            <person name="Reynolds H.T."/>
            <person name="Vijayakumar V."/>
            <person name="Gluck-Thaler E."/>
            <person name="Korotkin H.B."/>
            <person name="Matheny P.B."/>
            <person name="Slot J.C."/>
        </authorList>
    </citation>
    <scope>NUCLEOTIDE SEQUENCE [LARGE SCALE GENOMIC DNA]</scope>
    <source>
        <strain evidence="1 2">2631</strain>
    </source>
</reference>
<dbReference type="InParanoid" id="A0A409X4S2"/>
<evidence type="ECO:0000313" key="2">
    <source>
        <dbReference type="Proteomes" id="UP000283269"/>
    </source>
</evidence>
<gene>
    <name evidence="1" type="ORF">CVT25_003084</name>
</gene>
<protein>
    <recommendedName>
        <fullName evidence="3">N-acetyltransferase domain-containing protein</fullName>
    </recommendedName>
</protein>
<dbReference type="PANTHER" id="PTHR42791">
    <property type="entry name" value="GNAT FAMILY ACETYLTRANSFERASE"/>
    <property type="match status" value="1"/>
</dbReference>
<comment type="caution">
    <text evidence="1">The sequence shown here is derived from an EMBL/GenBank/DDBJ whole genome shotgun (WGS) entry which is preliminary data.</text>
</comment>
<dbReference type="Gene3D" id="3.40.630.30">
    <property type="match status" value="1"/>
</dbReference>
<evidence type="ECO:0000313" key="1">
    <source>
        <dbReference type="EMBL" id="PPQ85766.1"/>
    </source>
</evidence>
<accession>A0A409X4S2</accession>
<keyword evidence="2" id="KW-1185">Reference proteome</keyword>
<dbReference type="AlphaFoldDB" id="A0A409X4S2"/>
<proteinExistence type="predicted"/>
<dbReference type="PANTHER" id="PTHR42791:SF1">
    <property type="entry name" value="N-ACETYLTRANSFERASE DOMAIN-CONTAINING PROTEIN"/>
    <property type="match status" value="1"/>
</dbReference>
<dbReference type="InterPro" id="IPR052523">
    <property type="entry name" value="Trichothecene_AcTrans"/>
</dbReference>
<dbReference type="EMBL" id="NHYD01002640">
    <property type="protein sequence ID" value="PPQ85766.1"/>
    <property type="molecule type" value="Genomic_DNA"/>
</dbReference>
<organism evidence="1 2">
    <name type="scientific">Psilocybe cyanescens</name>
    <dbReference type="NCBI Taxonomy" id="93625"/>
    <lineage>
        <taxon>Eukaryota</taxon>
        <taxon>Fungi</taxon>
        <taxon>Dikarya</taxon>
        <taxon>Basidiomycota</taxon>
        <taxon>Agaricomycotina</taxon>
        <taxon>Agaricomycetes</taxon>
        <taxon>Agaricomycetidae</taxon>
        <taxon>Agaricales</taxon>
        <taxon>Agaricineae</taxon>
        <taxon>Strophariaceae</taxon>
        <taxon>Psilocybe</taxon>
    </lineage>
</organism>
<sequence length="300" mass="33613">MRQRIFEATTPKARDQYAPFGYNIRVAIKIGQGKTDAVSTVRTMDSADIHPQKPYVRLATPAEFNEFVDVAFRAFITDPVYNYFGTVNKMLDTDTDLKACKNRRLMLKFLTKACYLVGGRITVVVEKKEDSEEERILSGCLWLPPHKRLEVWMVSIIVRAGVIPVLKGWGLNGFIRIVFDYQGTAEKRMKDVFKAGNSKLSPENSWYLQLAFTAPEHQGKGLLSLLIREQFALTPDDVIVLEATTPSSRDLYLHLGFENPVSITFGKGKSDARGISARGADAVGVECWAMAKWPSKPADS</sequence>
<dbReference type="Proteomes" id="UP000283269">
    <property type="component" value="Unassembled WGS sequence"/>
</dbReference>
<evidence type="ECO:0008006" key="3">
    <source>
        <dbReference type="Google" id="ProtNLM"/>
    </source>
</evidence>
<name>A0A409X4S2_PSICY</name>
<dbReference type="STRING" id="93625.A0A409X4S2"/>
<dbReference type="OrthoDB" id="544277at2759"/>
<dbReference type="SUPFAM" id="SSF55729">
    <property type="entry name" value="Acyl-CoA N-acyltransferases (Nat)"/>
    <property type="match status" value="1"/>
</dbReference>